<feature type="transmembrane region" description="Helical" evidence="1">
    <location>
        <begin position="34"/>
        <end position="51"/>
    </location>
</feature>
<keyword evidence="3" id="KW-1185">Reference proteome</keyword>
<dbReference type="InterPro" id="IPR025618">
    <property type="entry name" value="YtpI"/>
</dbReference>
<name>A0ABT2WHY7_9BACI</name>
<comment type="caution">
    <text evidence="2">The sequence shown here is derived from an EMBL/GenBank/DDBJ whole genome shotgun (WGS) entry which is preliminary data.</text>
</comment>
<protein>
    <submittedName>
        <fullName evidence="2">YtpI family protein</fullName>
    </submittedName>
</protein>
<proteinExistence type="predicted"/>
<organism evidence="2 3">
    <name type="scientific">Pallidibacillus thermolactis</name>
    <dbReference type="NCBI Taxonomy" id="251051"/>
    <lineage>
        <taxon>Bacteria</taxon>
        <taxon>Bacillati</taxon>
        <taxon>Bacillota</taxon>
        <taxon>Bacilli</taxon>
        <taxon>Bacillales</taxon>
        <taxon>Bacillaceae</taxon>
        <taxon>Pallidibacillus</taxon>
    </lineage>
</organism>
<evidence type="ECO:0000313" key="2">
    <source>
        <dbReference type="EMBL" id="MCU9595273.1"/>
    </source>
</evidence>
<sequence>MPVFLVIIIFSLVTYVYFKIKYFQSKSVAEKKWLSAKSSIALGLFVSFFGLNRMFISQTPLTITIGIIFIIIGGLSIYTGVKAYRFYLPHVLKEREQL</sequence>
<feature type="transmembrane region" description="Helical" evidence="1">
    <location>
        <begin position="63"/>
        <end position="81"/>
    </location>
</feature>
<reference evidence="2 3" key="1">
    <citation type="submission" date="2022-10" db="EMBL/GenBank/DDBJ databases">
        <title>Description of Fervidibacillus gen. nov. in the family Fervidibacillaceae fam. nov. with two species, Fervidibacillus albus sp. nov., and Fervidibacillus halotolerans sp. nov., isolated from tidal flat sediments.</title>
        <authorList>
            <person name="Kwon K.K."/>
            <person name="Yang S.-H."/>
        </authorList>
    </citation>
    <scope>NUCLEOTIDE SEQUENCE [LARGE SCALE GENOMIC DNA]</scope>
    <source>
        <strain evidence="2 3">DSM 23332</strain>
    </source>
</reference>
<evidence type="ECO:0000313" key="3">
    <source>
        <dbReference type="Proteomes" id="UP001208656"/>
    </source>
</evidence>
<dbReference type="Proteomes" id="UP001208656">
    <property type="component" value="Unassembled WGS sequence"/>
</dbReference>
<keyword evidence="1" id="KW-0472">Membrane</keyword>
<gene>
    <name evidence="2" type="ORF">OEV82_12565</name>
</gene>
<accession>A0ABT2WHY7</accession>
<keyword evidence="1" id="KW-1133">Transmembrane helix</keyword>
<dbReference type="EMBL" id="JAOUSE010000046">
    <property type="protein sequence ID" value="MCU9595273.1"/>
    <property type="molecule type" value="Genomic_DNA"/>
</dbReference>
<dbReference type="Pfam" id="PF14007">
    <property type="entry name" value="YtpI"/>
    <property type="match status" value="1"/>
</dbReference>
<evidence type="ECO:0000256" key="1">
    <source>
        <dbReference type="SAM" id="Phobius"/>
    </source>
</evidence>
<dbReference type="RefSeq" id="WP_173662017.1">
    <property type="nucleotide sequence ID" value="NZ_JAOUSE010000046.1"/>
</dbReference>
<keyword evidence="1" id="KW-0812">Transmembrane</keyword>